<evidence type="ECO:0000313" key="1">
    <source>
        <dbReference type="EMBL" id="SVC10073.1"/>
    </source>
</evidence>
<proteinExistence type="predicted"/>
<organism evidence="1">
    <name type="scientific">marine metagenome</name>
    <dbReference type="NCBI Taxonomy" id="408172"/>
    <lineage>
        <taxon>unclassified sequences</taxon>
        <taxon>metagenomes</taxon>
        <taxon>ecological metagenomes</taxon>
    </lineage>
</organism>
<gene>
    <name evidence="1" type="ORF">METZ01_LOCUS262927</name>
</gene>
<dbReference type="AlphaFoldDB" id="A0A382JFZ0"/>
<name>A0A382JFZ0_9ZZZZ</name>
<reference evidence="1" key="1">
    <citation type="submission" date="2018-05" db="EMBL/GenBank/DDBJ databases">
        <authorList>
            <person name="Lanie J.A."/>
            <person name="Ng W.-L."/>
            <person name="Kazmierczak K.M."/>
            <person name="Andrzejewski T.M."/>
            <person name="Davidsen T.M."/>
            <person name="Wayne K.J."/>
            <person name="Tettelin H."/>
            <person name="Glass J.I."/>
            <person name="Rusch D."/>
            <person name="Podicherti R."/>
            <person name="Tsui H.-C.T."/>
            <person name="Winkler M.E."/>
        </authorList>
    </citation>
    <scope>NUCLEOTIDE SEQUENCE</scope>
</reference>
<dbReference type="EMBL" id="UINC01073577">
    <property type="protein sequence ID" value="SVC10073.1"/>
    <property type="molecule type" value="Genomic_DNA"/>
</dbReference>
<sequence length="32" mass="3543">MNLSVFIDDLAGKEFFKIAISILAFVNNVLSI</sequence>
<accession>A0A382JFZ0</accession>
<protein>
    <submittedName>
        <fullName evidence="1">Uncharacterized protein</fullName>
    </submittedName>
</protein>